<accession>A0AAW0AI95</accession>
<dbReference type="PANTHER" id="PTHR31902">
    <property type="entry name" value="ACTIN PATCHES DISTAL PROTEIN 1"/>
    <property type="match status" value="1"/>
</dbReference>
<dbReference type="EMBL" id="JAWWNJ010000064">
    <property type="protein sequence ID" value="KAK7012706.1"/>
    <property type="molecule type" value="Genomic_DNA"/>
</dbReference>
<evidence type="ECO:0000313" key="3">
    <source>
        <dbReference type="Proteomes" id="UP001362999"/>
    </source>
</evidence>
<keyword evidence="3" id="KW-1185">Reference proteome</keyword>
<feature type="region of interest" description="Disordered" evidence="1">
    <location>
        <begin position="55"/>
        <end position="75"/>
    </location>
</feature>
<evidence type="ECO:0000313" key="2">
    <source>
        <dbReference type="EMBL" id="KAK7012706.1"/>
    </source>
</evidence>
<evidence type="ECO:0000256" key="1">
    <source>
        <dbReference type="SAM" id="MobiDB-lite"/>
    </source>
</evidence>
<gene>
    <name evidence="2" type="ORF">R3P38DRAFT_3018602</name>
</gene>
<reference evidence="2 3" key="1">
    <citation type="journal article" date="2024" name="J Genomics">
        <title>Draft genome sequencing and assembly of Favolaschia claudopus CIRM-BRFM 2984 isolated from oak limbs.</title>
        <authorList>
            <person name="Navarro D."/>
            <person name="Drula E."/>
            <person name="Chaduli D."/>
            <person name="Cazenave R."/>
            <person name="Ahrendt S."/>
            <person name="Wang J."/>
            <person name="Lipzen A."/>
            <person name="Daum C."/>
            <person name="Barry K."/>
            <person name="Grigoriev I.V."/>
            <person name="Favel A."/>
            <person name="Rosso M.N."/>
            <person name="Martin F."/>
        </authorList>
    </citation>
    <scope>NUCLEOTIDE SEQUENCE [LARGE SCALE GENOMIC DNA]</scope>
    <source>
        <strain evidence="2 3">CIRM-BRFM 2984</strain>
    </source>
</reference>
<comment type="caution">
    <text evidence="2">The sequence shown here is derived from an EMBL/GenBank/DDBJ whole genome shotgun (WGS) entry which is preliminary data.</text>
</comment>
<dbReference type="Gene3D" id="3.40.30.10">
    <property type="entry name" value="Glutaredoxin"/>
    <property type="match status" value="1"/>
</dbReference>
<name>A0AAW0AI95_9AGAR</name>
<dbReference type="InterPro" id="IPR036249">
    <property type="entry name" value="Thioredoxin-like_sf"/>
</dbReference>
<protein>
    <submittedName>
        <fullName evidence="2">Sucrase/ferredoxin-like-domain-containing protein</fullName>
    </submittedName>
</protein>
<sequence length="460" mass="51214">MLLRLHSSTSALTHRSNRQIRSSIPHHKYFYRTLCAFTDREWDEELSIQPQALDEPDEVHTVPATSRRNKVPDSAPLDLHHLDKAFNGPQKQLKKLCLVHASSGTSLSTPMSALRKIKAWALNHTLDPAAIHSQLETAGVPVSSADCRTCADPCQDGHGEYPSRFTVDMETQMLGSVRPFCRQIMVSTGVTDWDREITRTSGSLASHISSAHRKVAIPHSNANPDLPHIPGIFNASDSAEIAILNGSHKTISDDHQLETILVFPDYVVVSGVPSTWQGAKMLWNSVLDPRIPRILGSTADEAAFSTWVLPYSCVITLCSHKRRDNRCGISAPKLEHEFTHSLQHRGWTVDTQLEHMIESPLEKFNGTNEEKEAHVLETLKELQDDKKALILYNSHMGGHRYAGNCIIYTPRGTSVWYGRVSPHEVEAVVENTIEKGLILPPLLRGGLGLSKQGCKSLHDW</sequence>
<dbReference type="Pfam" id="PF06999">
    <property type="entry name" value="Suc_Fer-like"/>
    <property type="match status" value="1"/>
</dbReference>
<dbReference type="AlphaFoldDB" id="A0AAW0AI95"/>
<proteinExistence type="predicted"/>
<dbReference type="Proteomes" id="UP001362999">
    <property type="component" value="Unassembled WGS sequence"/>
</dbReference>
<organism evidence="2 3">
    <name type="scientific">Favolaschia claudopus</name>
    <dbReference type="NCBI Taxonomy" id="2862362"/>
    <lineage>
        <taxon>Eukaryota</taxon>
        <taxon>Fungi</taxon>
        <taxon>Dikarya</taxon>
        <taxon>Basidiomycota</taxon>
        <taxon>Agaricomycotina</taxon>
        <taxon>Agaricomycetes</taxon>
        <taxon>Agaricomycetidae</taxon>
        <taxon>Agaricales</taxon>
        <taxon>Marasmiineae</taxon>
        <taxon>Mycenaceae</taxon>
        <taxon>Favolaschia</taxon>
    </lineage>
</organism>
<dbReference type="InterPro" id="IPR009737">
    <property type="entry name" value="Aim32/Apd1-like"/>
</dbReference>
<dbReference type="SUPFAM" id="SSF52833">
    <property type="entry name" value="Thioredoxin-like"/>
    <property type="match status" value="1"/>
</dbReference>
<dbReference type="PANTHER" id="PTHR31902:SF14">
    <property type="entry name" value="ACTIN PATCHES DISTAL PROTEIN 1"/>
    <property type="match status" value="1"/>
</dbReference>
<dbReference type="CDD" id="cd03062">
    <property type="entry name" value="TRX_Fd_Sucrase"/>
    <property type="match status" value="1"/>
</dbReference>